<gene>
    <name evidence="4" type="ORF">NMK71_06635</name>
</gene>
<comment type="caution">
    <text evidence="4">The sequence shown here is derived from an EMBL/GenBank/DDBJ whole genome shotgun (WGS) entry which is preliminary data.</text>
</comment>
<dbReference type="RefSeq" id="WP_304420588.1">
    <property type="nucleotide sequence ID" value="NZ_JANCMU010000003.1"/>
</dbReference>
<keyword evidence="2" id="KW-0812">Transmembrane</keyword>
<dbReference type="PANTHER" id="PTHR44145">
    <property type="entry name" value="DNAJ HOMOLOG SUBFAMILY A MEMBER 3, MITOCHONDRIAL"/>
    <property type="match status" value="1"/>
</dbReference>
<evidence type="ECO:0000256" key="1">
    <source>
        <dbReference type="ARBA" id="ARBA00023186"/>
    </source>
</evidence>
<proteinExistence type="predicted"/>
<dbReference type="SMART" id="SM00271">
    <property type="entry name" value="DnaJ"/>
    <property type="match status" value="1"/>
</dbReference>
<dbReference type="CDD" id="cd06257">
    <property type="entry name" value="DnaJ"/>
    <property type="match status" value="1"/>
</dbReference>
<keyword evidence="1" id="KW-0143">Chaperone</keyword>
<dbReference type="Pfam" id="PF00226">
    <property type="entry name" value="DnaJ"/>
    <property type="match status" value="1"/>
</dbReference>
<keyword evidence="5" id="KW-1185">Reference proteome</keyword>
<feature type="transmembrane region" description="Helical" evidence="2">
    <location>
        <begin position="184"/>
        <end position="209"/>
    </location>
</feature>
<dbReference type="PANTHER" id="PTHR44145:SF3">
    <property type="entry name" value="DNAJ HOMOLOG SUBFAMILY A MEMBER 3, MITOCHONDRIAL"/>
    <property type="match status" value="1"/>
</dbReference>
<dbReference type="InterPro" id="IPR036869">
    <property type="entry name" value="J_dom_sf"/>
</dbReference>
<dbReference type="EMBL" id="JANCMU010000003">
    <property type="protein sequence ID" value="MDG4946085.1"/>
    <property type="molecule type" value="Genomic_DNA"/>
</dbReference>
<feature type="domain" description="J" evidence="3">
    <location>
        <begin position="3"/>
        <end position="68"/>
    </location>
</feature>
<sequence length="217" mass="25569">MTNYYNILGLESDADISEIKTNYRKLSKKFHPDLNPNDDFFGKMFLQIQEAYEVLSDEETRRRYDKKLKTNYSPYSNKPTHQPMNDYMPVIENFSVDKDSVARLEEFTVTWKVKNADFIQIRPLGIFKEEGFEKFKFSKLKGRSVNLVLIATNTDTGLSVRKHIEIYNKRWRPRISENENIMDAIILILRILMIAIVVIFILMMIFMGVRVVEPVQP</sequence>
<dbReference type="PROSITE" id="PS50076">
    <property type="entry name" value="DNAJ_2"/>
    <property type="match status" value="1"/>
</dbReference>
<evidence type="ECO:0000256" key="2">
    <source>
        <dbReference type="SAM" id="Phobius"/>
    </source>
</evidence>
<dbReference type="PRINTS" id="PR00625">
    <property type="entry name" value="JDOMAIN"/>
</dbReference>
<organism evidence="4 5">
    <name type="scientific">Profundicola chukchiensis</name>
    <dbReference type="NCBI Taxonomy" id="2961959"/>
    <lineage>
        <taxon>Bacteria</taxon>
        <taxon>Pseudomonadati</taxon>
        <taxon>Bacteroidota</taxon>
        <taxon>Flavobacteriia</taxon>
        <taxon>Flavobacteriales</taxon>
        <taxon>Weeksellaceae</taxon>
        <taxon>Profundicola</taxon>
    </lineage>
</organism>
<evidence type="ECO:0000313" key="4">
    <source>
        <dbReference type="EMBL" id="MDG4946085.1"/>
    </source>
</evidence>
<protein>
    <submittedName>
        <fullName evidence="4">J domain-containing protein</fullName>
    </submittedName>
</protein>
<dbReference type="AlphaFoldDB" id="A0A9X4MZZ7"/>
<dbReference type="Gene3D" id="1.10.287.110">
    <property type="entry name" value="DnaJ domain"/>
    <property type="match status" value="1"/>
</dbReference>
<keyword evidence="2" id="KW-0472">Membrane</keyword>
<reference evidence="4" key="1">
    <citation type="submission" date="2022-07" db="EMBL/GenBank/DDBJ databases">
        <title>Description and genome-wide analysis of Profundicola chukchiensis gen. nov., sp. nov., marine bacteria isolated from bottom sediments of the Chukchi Sea.</title>
        <authorList>
            <person name="Romanenko L."/>
            <person name="Otstavnykh N."/>
            <person name="Kurilenko V."/>
            <person name="Eremeev V."/>
            <person name="Velansky P."/>
            <person name="Mikhailov V."/>
            <person name="Isaeva M."/>
        </authorList>
    </citation>
    <scope>NUCLEOTIDE SEQUENCE</scope>
    <source>
        <strain evidence="4">KMM 9713</strain>
    </source>
</reference>
<dbReference type="InterPro" id="IPR051938">
    <property type="entry name" value="Apopto_cytoskel_mod"/>
</dbReference>
<dbReference type="InterPro" id="IPR001623">
    <property type="entry name" value="DnaJ_domain"/>
</dbReference>
<keyword evidence="2" id="KW-1133">Transmembrane helix</keyword>
<dbReference type="SUPFAM" id="SSF46565">
    <property type="entry name" value="Chaperone J-domain"/>
    <property type="match status" value="1"/>
</dbReference>
<evidence type="ECO:0000313" key="5">
    <source>
        <dbReference type="Proteomes" id="UP001152599"/>
    </source>
</evidence>
<evidence type="ECO:0000259" key="3">
    <source>
        <dbReference type="PROSITE" id="PS50076"/>
    </source>
</evidence>
<dbReference type="Proteomes" id="UP001152599">
    <property type="component" value="Unassembled WGS sequence"/>
</dbReference>
<accession>A0A9X4MZZ7</accession>
<name>A0A9X4MZZ7_9FLAO</name>